<dbReference type="InterPro" id="IPR007475">
    <property type="entry name" value="UbiK"/>
</dbReference>
<comment type="pathway">
    <text evidence="1">Cofactor biosynthesis; ubiquinone biosynthesis.</text>
</comment>
<dbReference type="GO" id="GO:0005829">
    <property type="term" value="C:cytosol"/>
    <property type="evidence" value="ECO:0007669"/>
    <property type="project" value="TreeGrafter"/>
</dbReference>
<dbReference type="AlphaFoldDB" id="W0DTQ4"/>
<evidence type="ECO:0000256" key="1">
    <source>
        <dbReference type="HAMAP-Rule" id="MF_02216"/>
    </source>
</evidence>
<dbReference type="eggNOG" id="COG2960">
    <property type="taxonomic scope" value="Bacteria"/>
</dbReference>
<keyword evidence="3" id="KW-1185">Reference proteome</keyword>
<evidence type="ECO:0000313" key="2">
    <source>
        <dbReference type="EMBL" id="AHF01985.1"/>
    </source>
</evidence>
<dbReference type="HOGENOM" id="CLU_154412_0_1_6"/>
<name>W0DTQ4_9GAMM</name>
<comment type="function">
    <text evidence="1">Required for efficient ubiquinone (coenzyme Q) biosynthesis. UbiK is probably an accessory factor of Ubi enzymes and facilitates ubiquinone biosynthesis by acting as an assembly factor, a targeting factor, or both.</text>
</comment>
<feature type="coiled-coil region" evidence="1">
    <location>
        <begin position="30"/>
        <end position="79"/>
    </location>
</feature>
<dbReference type="STRING" id="717772.THIAE_09700"/>
<dbReference type="KEGG" id="tao:THIAE_09700"/>
<dbReference type="PANTHER" id="PTHR38040:SF1">
    <property type="entry name" value="UBIQUINONE BIOSYNTHESIS ACCESSORY FACTOR UBIK"/>
    <property type="match status" value="1"/>
</dbReference>
<reference evidence="2 3" key="1">
    <citation type="submission" date="2013-12" db="EMBL/GenBank/DDBJ databases">
        <authorList>
            <consortium name="DOE Joint Genome Institute"/>
            <person name="Kappler U."/>
            <person name="Huntemann M."/>
            <person name="Han J."/>
            <person name="Chen A."/>
            <person name="Kyrpides N."/>
            <person name="Mavromatis K."/>
            <person name="Markowitz V."/>
            <person name="Palaniappan K."/>
            <person name="Ivanova N."/>
            <person name="Schaumberg A."/>
            <person name="Pati A."/>
            <person name="Liolios K."/>
            <person name="Nordberg H.P."/>
            <person name="Cantor M.N."/>
            <person name="Hua S.X."/>
            <person name="Woyke T."/>
        </authorList>
    </citation>
    <scope>NUCLEOTIDE SEQUENCE [LARGE SCALE GENOMIC DNA]</scope>
    <source>
        <strain evidence="3">AL2</strain>
    </source>
</reference>
<keyword evidence="1" id="KW-0831">Ubiquinone biosynthesis</keyword>
<dbReference type="InParanoid" id="W0DTQ4"/>
<dbReference type="FunCoup" id="W0DTQ4">
    <property type="interactions" value="47"/>
</dbReference>
<gene>
    <name evidence="1" type="primary">ubiK</name>
    <name evidence="2" type="ORF">THIAE_09700</name>
</gene>
<dbReference type="Proteomes" id="UP000005380">
    <property type="component" value="Chromosome"/>
</dbReference>
<dbReference type="OrthoDB" id="5297354at2"/>
<dbReference type="HAMAP" id="MF_02216">
    <property type="entry name" value="UbiK"/>
    <property type="match status" value="1"/>
</dbReference>
<evidence type="ECO:0000313" key="3">
    <source>
        <dbReference type="Proteomes" id="UP000005380"/>
    </source>
</evidence>
<dbReference type="PANTHER" id="PTHR38040">
    <property type="entry name" value="UBIQUINONE BIOSYNTHESIS ACCESSORY FACTOR UBIK"/>
    <property type="match status" value="1"/>
</dbReference>
<dbReference type="RefSeq" id="WP_006460216.1">
    <property type="nucleotide sequence ID" value="NZ_CP007030.1"/>
</dbReference>
<dbReference type="GO" id="GO:0006744">
    <property type="term" value="P:ubiquinone biosynthetic process"/>
    <property type="evidence" value="ECO:0007669"/>
    <property type="project" value="UniProtKB-UniRule"/>
</dbReference>
<dbReference type="UniPathway" id="UPA00232"/>
<sequence>MFNPQHLDGIVKQVLDAIPAEVGQAPEQFKAQVKAKIQQALHEMDLVTREEFEIQQQVLAKTRAKLDTLEAKLAAFEQATEATTSSGEQSV</sequence>
<comment type="similarity">
    <text evidence="1">Belongs to the UbiK family.</text>
</comment>
<protein>
    <recommendedName>
        <fullName evidence="1">Ubiquinone biosynthesis accessory factor UbiK</fullName>
    </recommendedName>
</protein>
<proteinExistence type="inferred from homology"/>
<dbReference type="Pfam" id="PF04380">
    <property type="entry name" value="BMFP"/>
    <property type="match status" value="1"/>
</dbReference>
<organism evidence="2 3">
    <name type="scientific">Thiomicrospira aerophila AL3</name>
    <dbReference type="NCBI Taxonomy" id="717772"/>
    <lineage>
        <taxon>Bacteria</taxon>
        <taxon>Pseudomonadati</taxon>
        <taxon>Pseudomonadota</taxon>
        <taxon>Gammaproteobacteria</taxon>
        <taxon>Thiotrichales</taxon>
        <taxon>Piscirickettsiaceae</taxon>
        <taxon>Thiomicrospira</taxon>
    </lineage>
</organism>
<comment type="subcellular location">
    <subcellularLocation>
        <location evidence="1">Cytoplasm</location>
    </subcellularLocation>
</comment>
<keyword evidence="1" id="KW-0963">Cytoplasm</keyword>
<dbReference type="EMBL" id="CP007030">
    <property type="protein sequence ID" value="AHF01985.1"/>
    <property type="molecule type" value="Genomic_DNA"/>
</dbReference>
<accession>W0DTQ4</accession>
<keyword evidence="1" id="KW-0175">Coiled coil</keyword>